<dbReference type="InterPro" id="IPR034081">
    <property type="entry name" value="R3H_AAA"/>
</dbReference>
<dbReference type="InterPro" id="IPR036867">
    <property type="entry name" value="R3H_dom_sf"/>
</dbReference>
<evidence type="ECO:0000259" key="3">
    <source>
        <dbReference type="PROSITE" id="PS51061"/>
    </source>
</evidence>
<dbReference type="EMBL" id="MH026108">
    <property type="protein sequence ID" value="QBX88632.1"/>
    <property type="molecule type" value="Genomic_DNA"/>
</dbReference>
<dbReference type="Pfam" id="PF01424">
    <property type="entry name" value="R3H"/>
    <property type="match status" value="1"/>
</dbReference>
<dbReference type="InterPro" id="IPR045735">
    <property type="entry name" value="Spore_III_AA_AAA+_ATPase"/>
</dbReference>
<dbReference type="InterPro" id="IPR058670">
    <property type="entry name" value="PTPase_dom"/>
</dbReference>
<geneLocation type="plastid" evidence="4"/>
<dbReference type="SMART" id="SM00393">
    <property type="entry name" value="R3H"/>
    <property type="match status" value="1"/>
</dbReference>
<dbReference type="CDD" id="cd02645">
    <property type="entry name" value="R3H_AAA"/>
    <property type="match status" value="1"/>
</dbReference>
<dbReference type="PANTHER" id="PTHR20953:SF3">
    <property type="entry name" value="P-LOOP CONTAINING NUCLEOSIDE TRIPHOSPHATE HYDROLASES SUPERFAMILY PROTEIN"/>
    <property type="match status" value="1"/>
</dbReference>
<name>A0A4D6BL11_9FLOR</name>
<dbReference type="GO" id="GO:0005524">
    <property type="term" value="F:ATP binding"/>
    <property type="evidence" value="ECO:0007669"/>
    <property type="project" value="UniProtKB-KW"/>
</dbReference>
<dbReference type="Pfam" id="PF19568">
    <property type="entry name" value="Spore_III_AA"/>
    <property type="match status" value="1"/>
</dbReference>
<dbReference type="InterPro" id="IPR001374">
    <property type="entry name" value="R3H_dom"/>
</dbReference>
<keyword evidence="2" id="KW-0067">ATP-binding</keyword>
<organism evidence="4">
    <name type="scientific">Balbiania investiens</name>
    <dbReference type="NCBI Taxonomy" id="111861"/>
    <lineage>
        <taxon>Eukaryota</taxon>
        <taxon>Rhodophyta</taxon>
        <taxon>Florideophyceae</taxon>
        <taxon>Nemaliophycidae</taxon>
        <taxon>Balbianiales</taxon>
        <taxon>Balbianiaceae</taxon>
        <taxon>Balbiania</taxon>
    </lineage>
</organism>
<feature type="domain" description="R3H" evidence="3">
    <location>
        <begin position="488"/>
        <end position="551"/>
    </location>
</feature>
<accession>A0A4D6BL11</accession>
<keyword evidence="4" id="KW-0934">Plastid</keyword>
<dbReference type="CDD" id="cd00009">
    <property type="entry name" value="AAA"/>
    <property type="match status" value="1"/>
</dbReference>
<dbReference type="RefSeq" id="YP_009628849.1">
    <property type="nucleotide sequence ID" value="NC_042171.1"/>
</dbReference>
<dbReference type="GO" id="GO:0003676">
    <property type="term" value="F:nucleic acid binding"/>
    <property type="evidence" value="ECO:0007669"/>
    <property type="project" value="UniProtKB-UniRule"/>
</dbReference>
<evidence type="ECO:0000256" key="1">
    <source>
        <dbReference type="ARBA" id="ARBA00022741"/>
    </source>
</evidence>
<dbReference type="SUPFAM" id="SSF52540">
    <property type="entry name" value="P-loop containing nucleoside triphosphate hydrolases"/>
    <property type="match status" value="1"/>
</dbReference>
<protein>
    <recommendedName>
        <fullName evidence="3">R3H domain-containing protein</fullName>
    </recommendedName>
</protein>
<dbReference type="PANTHER" id="PTHR20953">
    <property type="entry name" value="KINASE-RELATED"/>
    <property type="match status" value="1"/>
</dbReference>
<dbReference type="AlphaFoldDB" id="A0A4D6BL11"/>
<dbReference type="PROSITE" id="PS51061">
    <property type="entry name" value="R3H"/>
    <property type="match status" value="1"/>
</dbReference>
<dbReference type="SMART" id="SM00382">
    <property type="entry name" value="AAA"/>
    <property type="match status" value="1"/>
</dbReference>
<evidence type="ECO:0000313" key="4">
    <source>
        <dbReference type="EMBL" id="QBX88632.1"/>
    </source>
</evidence>
<dbReference type="InterPro" id="IPR003593">
    <property type="entry name" value="AAA+_ATPase"/>
</dbReference>
<dbReference type="SUPFAM" id="SSF82708">
    <property type="entry name" value="R3H domain"/>
    <property type="match status" value="1"/>
</dbReference>
<dbReference type="GeneID" id="40138788"/>
<dbReference type="Pfam" id="PF25516">
    <property type="entry name" value="PTPase"/>
    <property type="match status" value="1"/>
</dbReference>
<keyword evidence="1" id="KW-0547">Nucleotide-binding</keyword>
<evidence type="ECO:0000256" key="2">
    <source>
        <dbReference type="ARBA" id="ARBA00022840"/>
    </source>
</evidence>
<reference evidence="4" key="1">
    <citation type="journal article" date="2019" name="Phycologia">
        <title>Chloroplast and mitochondrial genomes of Balbiania investiens (Balbianiales, Nemaliophycidae).</title>
        <authorList>
            <person name="Evans J.R."/>
            <person name="StAmour N."/>
            <person name="Verbruggen H."/>
            <person name="Salomaki E.D."/>
            <person name="Vis M.L."/>
        </authorList>
    </citation>
    <scope>NUCLEOTIDE SEQUENCE</scope>
</reference>
<proteinExistence type="predicted"/>
<dbReference type="Gene3D" id="3.40.50.300">
    <property type="entry name" value="P-loop containing nucleotide triphosphate hydrolases"/>
    <property type="match status" value="1"/>
</dbReference>
<sequence>MLIADDLDQLLDILPNFIRLPLEAHPNRRNLIEVVMDLGRRPEARFPTGPEYLSGRTISWHDLDYSIKRVGNFSGDNRSGIERTLHRISAIYNRQGSIIGLTCRVGRAVFGTISLIRDLLETGQSILLLGRPGVGKTTAIREVARVLADEMEKRVVIIDTSNEIAGDGDIPHPAIGRARRMQVARPELQHKVMIEAVENHMPEVIIIDEIGTELEALAARTIAERGVQLVGTAHGNYLESLIKNPILSDLIGGIQYVTLGDDEAKRRGTQKSILERKAAPAFQIAIEMHDRTNWVIHEKVDEMVDQILQGYQTFVQRRQLVSRGIVKINCEEIMSEANYTYTKWKNPKSITHYSNKNNLGMKVSKSVTADYTEVKLQIINSLFAADNNKVLTIYAYGLSTHHIQSSINALKLPLIVSTEINDADVILALKANIKQNIKLRQFAIARRITIYTIHGNTIPQITRALKKMLQINAVAHLTWSDLCNEKTKEQISSLNEARWAIEKIVIAKHKPVELLSCLASLRKLQHKLVEFYNLRARSFGEEPYRRLRIYP</sequence>
<gene>
    <name evidence="4" type="primary">ycf45</name>
</gene>
<dbReference type="InterPro" id="IPR027417">
    <property type="entry name" value="P-loop_NTPase"/>
</dbReference>